<feature type="compositionally biased region" description="Low complexity" evidence="1">
    <location>
        <begin position="1"/>
        <end position="24"/>
    </location>
</feature>
<dbReference type="EMBL" id="CM007381">
    <property type="protein sequence ID" value="ONK79058.1"/>
    <property type="molecule type" value="Genomic_DNA"/>
</dbReference>
<gene>
    <name evidence="2" type="ORF">A4U43_C01F2470</name>
</gene>
<evidence type="ECO:0000313" key="2">
    <source>
        <dbReference type="EMBL" id="ONK79058.1"/>
    </source>
</evidence>
<sequence length="110" mass="12043">MGWRSSAWSLAASSGSSDSSSDSSYRAHRHSPPASSSYIPSSIACYIDNLEEGVYERLRDIERRQEEIRAEAQGWHHEVISRIDGLEQKLDATLSLLQPSTPSPGPGPST</sequence>
<dbReference type="Proteomes" id="UP000243459">
    <property type="component" value="Chromosome 1"/>
</dbReference>
<keyword evidence="3" id="KW-1185">Reference proteome</keyword>
<reference evidence="3" key="1">
    <citation type="journal article" date="2017" name="Nat. Commun.">
        <title>The asparagus genome sheds light on the origin and evolution of a young Y chromosome.</title>
        <authorList>
            <person name="Harkess A."/>
            <person name="Zhou J."/>
            <person name="Xu C."/>
            <person name="Bowers J.E."/>
            <person name="Van der Hulst R."/>
            <person name="Ayyampalayam S."/>
            <person name="Mercati F."/>
            <person name="Riccardi P."/>
            <person name="McKain M.R."/>
            <person name="Kakrana A."/>
            <person name="Tang H."/>
            <person name="Ray J."/>
            <person name="Groenendijk J."/>
            <person name="Arikit S."/>
            <person name="Mathioni S.M."/>
            <person name="Nakano M."/>
            <person name="Shan H."/>
            <person name="Telgmann-Rauber A."/>
            <person name="Kanno A."/>
            <person name="Yue Z."/>
            <person name="Chen H."/>
            <person name="Li W."/>
            <person name="Chen Y."/>
            <person name="Xu X."/>
            <person name="Zhang Y."/>
            <person name="Luo S."/>
            <person name="Chen H."/>
            <person name="Gao J."/>
            <person name="Mao Z."/>
            <person name="Pires J.C."/>
            <person name="Luo M."/>
            <person name="Kudrna D."/>
            <person name="Wing R.A."/>
            <person name="Meyers B.C."/>
            <person name="Yi K."/>
            <person name="Kong H."/>
            <person name="Lavrijsen P."/>
            <person name="Sunseri F."/>
            <person name="Falavigna A."/>
            <person name="Ye Y."/>
            <person name="Leebens-Mack J.H."/>
            <person name="Chen G."/>
        </authorList>
    </citation>
    <scope>NUCLEOTIDE SEQUENCE [LARGE SCALE GENOMIC DNA]</scope>
    <source>
        <strain evidence="3">cv. DH0086</strain>
    </source>
</reference>
<protein>
    <submittedName>
        <fullName evidence="2">Uncharacterized protein</fullName>
    </submittedName>
</protein>
<evidence type="ECO:0000313" key="3">
    <source>
        <dbReference type="Proteomes" id="UP000243459"/>
    </source>
</evidence>
<feature type="region of interest" description="Disordered" evidence="1">
    <location>
        <begin position="1"/>
        <end position="39"/>
    </location>
</feature>
<accession>A0A5P1FLE8</accession>
<organism evidence="2 3">
    <name type="scientific">Asparagus officinalis</name>
    <name type="common">Garden asparagus</name>
    <dbReference type="NCBI Taxonomy" id="4686"/>
    <lineage>
        <taxon>Eukaryota</taxon>
        <taxon>Viridiplantae</taxon>
        <taxon>Streptophyta</taxon>
        <taxon>Embryophyta</taxon>
        <taxon>Tracheophyta</taxon>
        <taxon>Spermatophyta</taxon>
        <taxon>Magnoliopsida</taxon>
        <taxon>Liliopsida</taxon>
        <taxon>Asparagales</taxon>
        <taxon>Asparagaceae</taxon>
        <taxon>Asparagoideae</taxon>
        <taxon>Asparagus</taxon>
    </lineage>
</organism>
<name>A0A5P1FLE8_ASPOF</name>
<proteinExistence type="predicted"/>
<dbReference type="Gramene" id="ONK79058">
    <property type="protein sequence ID" value="ONK79058"/>
    <property type="gene ID" value="A4U43_C01F2470"/>
</dbReference>
<evidence type="ECO:0000256" key="1">
    <source>
        <dbReference type="SAM" id="MobiDB-lite"/>
    </source>
</evidence>
<dbReference type="AlphaFoldDB" id="A0A5P1FLE8"/>